<accession>A0ABN8M5Z0</accession>
<proteinExistence type="inferred from homology"/>
<evidence type="ECO:0000313" key="4">
    <source>
        <dbReference type="EMBL" id="CAH3024050.1"/>
    </source>
</evidence>
<organism evidence="4 5">
    <name type="scientific">Porites evermanni</name>
    <dbReference type="NCBI Taxonomy" id="104178"/>
    <lineage>
        <taxon>Eukaryota</taxon>
        <taxon>Metazoa</taxon>
        <taxon>Cnidaria</taxon>
        <taxon>Anthozoa</taxon>
        <taxon>Hexacorallia</taxon>
        <taxon>Scleractinia</taxon>
        <taxon>Fungiina</taxon>
        <taxon>Poritidae</taxon>
        <taxon>Porites</taxon>
    </lineage>
</organism>
<evidence type="ECO:0000256" key="3">
    <source>
        <dbReference type="SAM" id="MobiDB-lite"/>
    </source>
</evidence>
<gene>
    <name evidence="4" type="ORF">PEVE_00021428</name>
</gene>
<feature type="compositionally biased region" description="Polar residues" evidence="3">
    <location>
        <begin position="110"/>
        <end position="121"/>
    </location>
</feature>
<keyword evidence="5" id="KW-1185">Reference proteome</keyword>
<name>A0ABN8M5Z0_9CNID</name>
<sequence length="173" mass="19299">MSTHFTANQYDQAFLAQRLQNWEIPKRFKERPSTLEGFTQPISNDRGHILPGIPRSSKSPWGEFVGTWDLQRAPLKTKTIKTNVLSSSIKDTAPAPVDKQRTPSPKQEEAQNNARSPTPQQEAVLRTPSPKERTSPRPQSQDGKCKKTPSPTQLKMAEVPASPAKSLTQEIAM</sequence>
<evidence type="ECO:0000313" key="5">
    <source>
        <dbReference type="Proteomes" id="UP001159427"/>
    </source>
</evidence>
<feature type="compositionally biased region" description="Basic and acidic residues" evidence="3">
    <location>
        <begin position="98"/>
        <end position="109"/>
    </location>
</feature>
<dbReference type="PANTHER" id="PTHR34639">
    <property type="entry name" value="PROTEIN FLATTOP"/>
    <property type="match status" value="1"/>
</dbReference>
<dbReference type="EMBL" id="CALNXI010000287">
    <property type="protein sequence ID" value="CAH3024050.1"/>
    <property type="molecule type" value="Genomic_DNA"/>
</dbReference>
<feature type="compositionally biased region" description="Polar residues" evidence="3">
    <location>
        <begin position="80"/>
        <end position="90"/>
    </location>
</feature>
<dbReference type="Pfam" id="PF22611">
    <property type="entry name" value="CFAP126"/>
    <property type="match status" value="1"/>
</dbReference>
<evidence type="ECO:0000256" key="2">
    <source>
        <dbReference type="ARBA" id="ARBA00033306"/>
    </source>
</evidence>
<comment type="similarity">
    <text evidence="1">Belongs to the Flattop family.</text>
</comment>
<dbReference type="CDD" id="cd23705">
    <property type="entry name" value="Flattop"/>
    <property type="match status" value="1"/>
</dbReference>
<evidence type="ECO:0000256" key="1">
    <source>
        <dbReference type="ARBA" id="ARBA00009887"/>
    </source>
</evidence>
<feature type="region of interest" description="Disordered" evidence="3">
    <location>
        <begin position="76"/>
        <end position="173"/>
    </location>
</feature>
<dbReference type="PANTHER" id="PTHR34639:SF1">
    <property type="entry name" value="PROTEIN FLATTOP"/>
    <property type="match status" value="1"/>
</dbReference>
<dbReference type="Proteomes" id="UP001159427">
    <property type="component" value="Unassembled WGS sequence"/>
</dbReference>
<reference evidence="4 5" key="1">
    <citation type="submission" date="2022-05" db="EMBL/GenBank/DDBJ databases">
        <authorList>
            <consortium name="Genoscope - CEA"/>
            <person name="William W."/>
        </authorList>
    </citation>
    <scope>NUCLEOTIDE SEQUENCE [LARGE SCALE GENOMIC DNA]</scope>
</reference>
<comment type="caution">
    <text evidence="4">The sequence shown here is derived from an EMBL/GenBank/DDBJ whole genome shotgun (WGS) entry which is preliminary data.</text>
</comment>
<protein>
    <recommendedName>
        <fullName evidence="2">Cilia- and flagella-associated protein 126</fullName>
    </recommendedName>
</protein>
<dbReference type="InterPro" id="IPR038797">
    <property type="entry name" value="Fltp"/>
</dbReference>